<feature type="transmembrane region" description="Helical" evidence="1">
    <location>
        <begin position="136"/>
        <end position="157"/>
    </location>
</feature>
<proteinExistence type="predicted"/>
<feature type="transmembrane region" description="Helical" evidence="1">
    <location>
        <begin position="6"/>
        <end position="28"/>
    </location>
</feature>
<dbReference type="Pfam" id="PF10011">
    <property type="entry name" value="DUF2254"/>
    <property type="match status" value="1"/>
</dbReference>
<protein>
    <submittedName>
        <fullName evidence="2">Uncharacterized protein</fullName>
    </submittedName>
</protein>
<dbReference type="InterPro" id="IPR018723">
    <property type="entry name" value="DUF2254_membrane"/>
</dbReference>
<gene>
    <name evidence="2" type="ORF">DBMLIPLO_00010</name>
</gene>
<accession>A0A7G9YKC4</accession>
<dbReference type="EMBL" id="MT631346">
    <property type="protein sequence ID" value="QNO48458.1"/>
    <property type="molecule type" value="Genomic_DNA"/>
</dbReference>
<evidence type="ECO:0000256" key="1">
    <source>
        <dbReference type="SAM" id="Phobius"/>
    </source>
</evidence>
<keyword evidence="1" id="KW-0812">Transmembrane</keyword>
<dbReference type="AlphaFoldDB" id="A0A7G9YKC4"/>
<keyword evidence="1" id="KW-0472">Membrane</keyword>
<keyword evidence="1" id="KW-1133">Transmembrane helix</keyword>
<feature type="transmembrane region" description="Helical" evidence="1">
    <location>
        <begin position="59"/>
        <end position="79"/>
    </location>
</feature>
<reference evidence="2" key="1">
    <citation type="submission" date="2020-06" db="EMBL/GenBank/DDBJ databases">
        <title>Unique genomic features of the anaerobic methanotrophic archaea.</title>
        <authorList>
            <person name="Chadwick G.L."/>
            <person name="Skennerton C.T."/>
            <person name="Laso-Perez R."/>
            <person name="Leu A.O."/>
            <person name="Speth D.R."/>
            <person name="Yu H."/>
            <person name="Morgan-Lang C."/>
            <person name="Hatzenpichler R."/>
            <person name="Goudeau D."/>
            <person name="Malmstrom R."/>
            <person name="Brazelton W.J."/>
            <person name="Woyke T."/>
            <person name="Hallam S.J."/>
            <person name="Tyson G.W."/>
            <person name="Wegener G."/>
            <person name="Boetius A."/>
            <person name="Orphan V."/>
        </authorList>
    </citation>
    <scope>NUCLEOTIDE SEQUENCE</scope>
</reference>
<name>A0A7G9YKC4_9EURY</name>
<sequence length="332" mass="36559">MKITQICALLVAAGVVMGLYGIVVILVCMQGMGGNEKSTGLVGRIRDWEFRHPWIARPFWYSALLVAVLGACYCAFNYFDLYHTDVDSARYMLSAMVQAQAAIIAIVITLTLIAVQLTASTYSPRVTDVFRKNPDMWVLLGFYGISILYGLIVLKMVEGVGGDVVSQDVFWSHSFVSISPEICVSSAYWLEAFTLVALFPYIMNIIGLLKPENIIKRLAVEITEDNILNPEKDPIQPIMDIIHVSIMKYDIATVGCGLDAVMKNAAYIIDISKYSDGEYISMRFYGRLGTAGRCAVHAGEDESAMGIIECLEDIGTLAIEMRSDKSAKAAVQ</sequence>
<organism evidence="2">
    <name type="scientific">Candidatus Methanogaster sp. ANME-2c ERB4</name>
    <dbReference type="NCBI Taxonomy" id="2759911"/>
    <lineage>
        <taxon>Archaea</taxon>
        <taxon>Methanobacteriati</taxon>
        <taxon>Methanobacteriota</taxon>
        <taxon>Stenosarchaea group</taxon>
        <taxon>Methanomicrobia</taxon>
        <taxon>Methanosarcinales</taxon>
        <taxon>ANME-2 cluster</taxon>
        <taxon>Candidatus Methanogasteraceae</taxon>
        <taxon>Candidatus Methanogaster</taxon>
    </lineage>
</organism>
<feature type="transmembrane region" description="Helical" evidence="1">
    <location>
        <begin position="91"/>
        <end position="115"/>
    </location>
</feature>
<evidence type="ECO:0000313" key="2">
    <source>
        <dbReference type="EMBL" id="QNO48458.1"/>
    </source>
</evidence>
<feature type="transmembrane region" description="Helical" evidence="1">
    <location>
        <begin position="187"/>
        <end position="209"/>
    </location>
</feature>